<comment type="caution">
    <text evidence="13">Was originally thought to be a dihydrodipicolinate reductase (DHDPR), catalyzing the conversion of dihydrodipicolinate to tetrahydrodipicolinate. However, it was shown in E.coli that the substrate of the enzymatic reaction is not dihydrodipicolinate (DHDP) but in fact (2S,4S)-4-hydroxy-2,3,4,5-tetrahydrodipicolinic acid (HTPA), the product released by the DapA-catalyzed reaction.</text>
</comment>
<comment type="function">
    <text evidence="13">Catalyzes the conversion of 4-hydroxy-tetrahydrodipicolinate (HTPA) to tetrahydrodipicolinate.</text>
</comment>
<dbReference type="Gene3D" id="3.40.50.720">
    <property type="entry name" value="NAD(P)-binding Rossmann-like Domain"/>
    <property type="match status" value="1"/>
</dbReference>
<feature type="binding site" evidence="13">
    <location>
        <begin position="122"/>
        <end position="125"/>
    </location>
    <ligand>
        <name>NAD(+)</name>
        <dbReference type="ChEBI" id="CHEBI:57540"/>
    </ligand>
</feature>
<keyword evidence="8 13" id="KW-0457">Lysine biosynthesis</keyword>
<evidence type="ECO:0000256" key="6">
    <source>
        <dbReference type="ARBA" id="ARBA00023002"/>
    </source>
</evidence>
<dbReference type="FunFam" id="3.30.360.10:FF:000009">
    <property type="entry name" value="4-hydroxy-tetrahydrodipicolinate reductase"/>
    <property type="match status" value="1"/>
</dbReference>
<comment type="caution">
    <text evidence="16">The sequence shown here is derived from an EMBL/GenBank/DDBJ whole genome shotgun (WGS) entry which is preliminary data.</text>
</comment>
<comment type="caution">
    <text evidence="13">Lacks conserved residue(s) required for the propagation of feature annotation.</text>
</comment>
<organism evidence="16 17">
    <name type="scientific">Halanaerobacter jeridensis</name>
    <dbReference type="NCBI Taxonomy" id="706427"/>
    <lineage>
        <taxon>Bacteria</taxon>
        <taxon>Bacillati</taxon>
        <taxon>Bacillota</taxon>
        <taxon>Clostridia</taxon>
        <taxon>Halanaerobiales</taxon>
        <taxon>Halobacteroidaceae</taxon>
        <taxon>Halanaerobacter</taxon>
    </lineage>
</organism>
<keyword evidence="4 13" id="KW-0521">NADP</keyword>
<dbReference type="InterPro" id="IPR036291">
    <property type="entry name" value="NAD(P)-bd_dom_sf"/>
</dbReference>
<comment type="catalytic activity">
    <reaction evidence="11 13">
        <text>(S)-2,3,4,5-tetrahydrodipicolinate + NADP(+) + H2O = (2S,4S)-4-hydroxy-2,3,4,5-tetrahydrodipicolinate + NADPH + H(+)</text>
        <dbReference type="Rhea" id="RHEA:35331"/>
        <dbReference type="ChEBI" id="CHEBI:15377"/>
        <dbReference type="ChEBI" id="CHEBI:15378"/>
        <dbReference type="ChEBI" id="CHEBI:16845"/>
        <dbReference type="ChEBI" id="CHEBI:57783"/>
        <dbReference type="ChEBI" id="CHEBI:58349"/>
        <dbReference type="ChEBI" id="CHEBI:67139"/>
        <dbReference type="EC" id="1.17.1.8"/>
    </reaction>
</comment>
<evidence type="ECO:0000256" key="1">
    <source>
        <dbReference type="ARBA" id="ARBA00006642"/>
    </source>
</evidence>
<keyword evidence="5 13" id="KW-0220">Diaminopimelate biosynthesis</keyword>
<dbReference type="InterPro" id="IPR023940">
    <property type="entry name" value="DHDPR_bac"/>
</dbReference>
<feature type="domain" description="Dihydrodipicolinate reductase N-terminal" evidence="14">
    <location>
        <begin position="3"/>
        <end position="125"/>
    </location>
</feature>
<evidence type="ECO:0000256" key="8">
    <source>
        <dbReference type="ARBA" id="ARBA00023154"/>
    </source>
</evidence>
<keyword evidence="6 13" id="KW-0560">Oxidoreductase</keyword>
<dbReference type="RefSeq" id="WP_204702718.1">
    <property type="nucleotide sequence ID" value="NZ_JAFBDQ010000019.1"/>
</dbReference>
<feature type="active site" description="Proton donor/acceptor" evidence="13">
    <location>
        <position position="152"/>
    </location>
</feature>
<evidence type="ECO:0000256" key="13">
    <source>
        <dbReference type="HAMAP-Rule" id="MF_00102"/>
    </source>
</evidence>
<dbReference type="Gene3D" id="3.30.360.10">
    <property type="entry name" value="Dihydrodipicolinate Reductase, domain 2"/>
    <property type="match status" value="1"/>
</dbReference>
<keyword evidence="17" id="KW-1185">Reference proteome</keyword>
<reference evidence="16" key="1">
    <citation type="submission" date="2021-01" db="EMBL/GenBank/DDBJ databases">
        <title>Genomic Encyclopedia of Type Strains, Phase IV (KMG-IV): sequencing the most valuable type-strain genomes for metagenomic binning, comparative biology and taxonomic classification.</title>
        <authorList>
            <person name="Goeker M."/>
        </authorList>
    </citation>
    <scope>NUCLEOTIDE SEQUENCE</scope>
    <source>
        <strain evidence="16">DSM 23230</strain>
    </source>
</reference>
<dbReference type="GO" id="GO:0008839">
    <property type="term" value="F:4-hydroxy-tetrahydrodipicolinate reductase"/>
    <property type="evidence" value="ECO:0007669"/>
    <property type="project" value="UniProtKB-UniRule"/>
</dbReference>
<evidence type="ECO:0000256" key="5">
    <source>
        <dbReference type="ARBA" id="ARBA00022915"/>
    </source>
</evidence>
<dbReference type="AlphaFoldDB" id="A0A938XYY5"/>
<dbReference type="Proteomes" id="UP000774000">
    <property type="component" value="Unassembled WGS sequence"/>
</dbReference>
<dbReference type="EMBL" id="JAFBDQ010000019">
    <property type="protein sequence ID" value="MBM7557865.1"/>
    <property type="molecule type" value="Genomic_DNA"/>
</dbReference>
<dbReference type="PANTHER" id="PTHR20836">
    <property type="entry name" value="DIHYDRODIPICOLINATE REDUCTASE"/>
    <property type="match status" value="1"/>
</dbReference>
<dbReference type="Pfam" id="PF05173">
    <property type="entry name" value="DapB_C"/>
    <property type="match status" value="1"/>
</dbReference>
<comment type="subunit">
    <text evidence="13">Homotetramer.</text>
</comment>
<evidence type="ECO:0000259" key="14">
    <source>
        <dbReference type="Pfam" id="PF01113"/>
    </source>
</evidence>
<feature type="active site" description="Proton donor" evidence="13">
    <location>
        <position position="156"/>
    </location>
</feature>
<comment type="pathway">
    <text evidence="9 13">Amino-acid biosynthesis; L-lysine biosynthesis via DAP pathway; (S)-tetrahydrodipicolinate from L-aspartate: step 4/4.</text>
</comment>
<dbReference type="HAMAP" id="MF_00102">
    <property type="entry name" value="DapB"/>
    <property type="match status" value="1"/>
</dbReference>
<evidence type="ECO:0000256" key="4">
    <source>
        <dbReference type="ARBA" id="ARBA00022857"/>
    </source>
</evidence>
<dbReference type="SUPFAM" id="SSF51735">
    <property type="entry name" value="NAD(P)-binding Rossmann-fold domains"/>
    <property type="match status" value="1"/>
</dbReference>
<name>A0A938XYY5_9FIRM</name>
<accession>A0A938XYY5</accession>
<dbReference type="GO" id="GO:0019877">
    <property type="term" value="P:diaminopimelate biosynthetic process"/>
    <property type="evidence" value="ECO:0007669"/>
    <property type="project" value="UniProtKB-UniRule"/>
</dbReference>
<dbReference type="NCBIfam" id="TIGR00036">
    <property type="entry name" value="dapB"/>
    <property type="match status" value="1"/>
</dbReference>
<evidence type="ECO:0000313" key="17">
    <source>
        <dbReference type="Proteomes" id="UP000774000"/>
    </source>
</evidence>
<dbReference type="PANTHER" id="PTHR20836:SF0">
    <property type="entry name" value="4-HYDROXY-TETRAHYDRODIPICOLINATE REDUCTASE 1, CHLOROPLASTIC-RELATED"/>
    <property type="match status" value="1"/>
</dbReference>
<feature type="binding site" evidence="13">
    <location>
        <position position="153"/>
    </location>
    <ligand>
        <name>(S)-2,3,4,5-tetrahydrodipicolinate</name>
        <dbReference type="ChEBI" id="CHEBI:16845"/>
    </ligand>
</feature>
<keyword evidence="2 13" id="KW-0963">Cytoplasm</keyword>
<evidence type="ECO:0000256" key="10">
    <source>
        <dbReference type="ARBA" id="ARBA00038983"/>
    </source>
</evidence>
<evidence type="ECO:0000256" key="7">
    <source>
        <dbReference type="ARBA" id="ARBA00023027"/>
    </source>
</evidence>
<dbReference type="GO" id="GO:0005829">
    <property type="term" value="C:cytosol"/>
    <property type="evidence" value="ECO:0007669"/>
    <property type="project" value="TreeGrafter"/>
</dbReference>
<dbReference type="InterPro" id="IPR022664">
    <property type="entry name" value="DapB_N_CS"/>
</dbReference>
<dbReference type="GO" id="GO:0016726">
    <property type="term" value="F:oxidoreductase activity, acting on CH or CH2 groups, NAD or NADP as acceptor"/>
    <property type="evidence" value="ECO:0007669"/>
    <property type="project" value="UniProtKB-UniRule"/>
</dbReference>
<dbReference type="EC" id="1.17.1.8" evidence="10 13"/>
<evidence type="ECO:0000259" key="15">
    <source>
        <dbReference type="Pfam" id="PF05173"/>
    </source>
</evidence>
<sequence length="263" mass="28452">MKNIVVSGALGKMGQEVVKLVDRTDNFKLVGAVDVAKVGEDIKEVLNLEQASAEITNDLGETLEQVEADAVVDFTTPQVVMGNIKTVCEAGVDIVVGTTGITEADLNKVKEFADENNKVIIAPNFAIGAILMMEFSKKAAKFLDDVEIIEQHHDGKLDAPSGTAIKTAELIQENLTPKEDEREEIEKLEGARGAEQDGINIHSVRLPGLVAHQEVLFGGEGQTLKLRHDSINRRSFMPGVALAINKLDEIDGVVYGLDNLIEL</sequence>
<comment type="subcellular location">
    <subcellularLocation>
        <location evidence="13">Cytoplasm</location>
    </subcellularLocation>
</comment>
<protein>
    <recommendedName>
        <fullName evidence="10 13">4-hydroxy-tetrahydrodipicolinate reductase</fullName>
        <shortName evidence="13">HTPA reductase</shortName>
        <ecNumber evidence="10 13">1.17.1.8</ecNumber>
    </recommendedName>
</protein>
<evidence type="ECO:0000313" key="16">
    <source>
        <dbReference type="EMBL" id="MBM7557865.1"/>
    </source>
</evidence>
<evidence type="ECO:0000256" key="9">
    <source>
        <dbReference type="ARBA" id="ARBA00037922"/>
    </source>
</evidence>
<feature type="binding site" evidence="13">
    <location>
        <begin position="8"/>
        <end position="13"/>
    </location>
    <ligand>
        <name>NAD(+)</name>
        <dbReference type="ChEBI" id="CHEBI:57540"/>
    </ligand>
</feature>
<dbReference type="SUPFAM" id="SSF55347">
    <property type="entry name" value="Glyceraldehyde-3-phosphate dehydrogenase-like, C-terminal domain"/>
    <property type="match status" value="1"/>
</dbReference>
<evidence type="ECO:0000256" key="12">
    <source>
        <dbReference type="ARBA" id="ARBA00049396"/>
    </source>
</evidence>
<dbReference type="GO" id="GO:0009089">
    <property type="term" value="P:lysine biosynthetic process via diaminopimelate"/>
    <property type="evidence" value="ECO:0007669"/>
    <property type="project" value="UniProtKB-UniRule"/>
</dbReference>
<dbReference type="InterPro" id="IPR000846">
    <property type="entry name" value="DapB_N"/>
</dbReference>
<dbReference type="GO" id="GO:0050661">
    <property type="term" value="F:NADP binding"/>
    <property type="evidence" value="ECO:0007669"/>
    <property type="project" value="UniProtKB-UniRule"/>
</dbReference>
<evidence type="ECO:0000256" key="2">
    <source>
        <dbReference type="ARBA" id="ARBA00022490"/>
    </source>
</evidence>
<dbReference type="InterPro" id="IPR022663">
    <property type="entry name" value="DapB_C"/>
</dbReference>
<dbReference type="Pfam" id="PF01113">
    <property type="entry name" value="DapB_N"/>
    <property type="match status" value="1"/>
</dbReference>
<dbReference type="PIRSF" id="PIRSF000161">
    <property type="entry name" value="DHPR"/>
    <property type="match status" value="1"/>
</dbReference>
<comment type="catalytic activity">
    <reaction evidence="12 13">
        <text>(S)-2,3,4,5-tetrahydrodipicolinate + NAD(+) + H2O = (2S,4S)-4-hydroxy-2,3,4,5-tetrahydrodipicolinate + NADH + H(+)</text>
        <dbReference type="Rhea" id="RHEA:35323"/>
        <dbReference type="ChEBI" id="CHEBI:15377"/>
        <dbReference type="ChEBI" id="CHEBI:15378"/>
        <dbReference type="ChEBI" id="CHEBI:16845"/>
        <dbReference type="ChEBI" id="CHEBI:57540"/>
        <dbReference type="ChEBI" id="CHEBI:57945"/>
        <dbReference type="ChEBI" id="CHEBI:67139"/>
        <dbReference type="EC" id="1.17.1.8"/>
    </reaction>
</comment>
<dbReference type="GO" id="GO:0051287">
    <property type="term" value="F:NAD binding"/>
    <property type="evidence" value="ECO:0007669"/>
    <property type="project" value="UniProtKB-UniRule"/>
</dbReference>
<feature type="binding site" evidence="13">
    <location>
        <begin position="162"/>
        <end position="163"/>
    </location>
    <ligand>
        <name>(S)-2,3,4,5-tetrahydrodipicolinate</name>
        <dbReference type="ChEBI" id="CHEBI:16845"/>
    </ligand>
</feature>
<gene>
    <name evidence="13" type="primary">dapB</name>
    <name evidence="16" type="ORF">JOC47_002733</name>
</gene>
<dbReference type="PROSITE" id="PS01298">
    <property type="entry name" value="DAPB"/>
    <property type="match status" value="1"/>
</dbReference>
<feature type="binding site" evidence="13">
    <location>
        <position position="34"/>
    </location>
    <ligand>
        <name>NAD(+)</name>
        <dbReference type="ChEBI" id="CHEBI:57540"/>
    </ligand>
</feature>
<evidence type="ECO:0000256" key="11">
    <source>
        <dbReference type="ARBA" id="ARBA00049080"/>
    </source>
</evidence>
<comment type="similarity">
    <text evidence="1 13">Belongs to the DapB family.</text>
</comment>
<keyword evidence="3 13" id="KW-0028">Amino-acid biosynthesis</keyword>
<proteinExistence type="inferred from homology"/>
<feature type="domain" description="Dihydrodipicolinate reductase C-terminal" evidence="15">
    <location>
        <begin position="128"/>
        <end position="260"/>
    </location>
</feature>
<evidence type="ECO:0000256" key="3">
    <source>
        <dbReference type="ARBA" id="ARBA00022605"/>
    </source>
</evidence>
<dbReference type="CDD" id="cd02274">
    <property type="entry name" value="DHDPR_N"/>
    <property type="match status" value="1"/>
</dbReference>
<feature type="binding site" evidence="13">
    <location>
        <begin position="97"/>
        <end position="99"/>
    </location>
    <ligand>
        <name>NAD(+)</name>
        <dbReference type="ChEBI" id="CHEBI:57540"/>
    </ligand>
</feature>
<keyword evidence="7 13" id="KW-0520">NAD</keyword>